<name>A0A4C1UWX6_EUMVA</name>
<comment type="caution">
    <text evidence="2">The sequence shown here is derived from an EMBL/GenBank/DDBJ whole genome shotgun (WGS) entry which is preliminary data.</text>
</comment>
<proteinExistence type="predicted"/>
<gene>
    <name evidence="2" type="ORF">EVAR_82521_1</name>
</gene>
<evidence type="ECO:0000313" key="2">
    <source>
        <dbReference type="EMBL" id="GBP30779.1"/>
    </source>
</evidence>
<feature type="domain" description="Reverse transcriptase" evidence="1">
    <location>
        <begin position="4"/>
        <end position="142"/>
    </location>
</feature>
<protein>
    <submittedName>
        <fullName evidence="2">Retrovirus-related Pol polyprotein from type-1 retrotransposable element R1</fullName>
    </submittedName>
</protein>
<dbReference type="Proteomes" id="UP000299102">
    <property type="component" value="Unassembled WGS sequence"/>
</dbReference>
<dbReference type="STRING" id="151549.A0A4C1UWX6"/>
<dbReference type="EMBL" id="BGZK01000237">
    <property type="protein sequence ID" value="GBP30779.1"/>
    <property type="molecule type" value="Genomic_DNA"/>
</dbReference>
<dbReference type="InterPro" id="IPR000477">
    <property type="entry name" value="RT_dom"/>
</dbReference>
<dbReference type="OrthoDB" id="7382669at2759"/>
<reference evidence="2 3" key="1">
    <citation type="journal article" date="2019" name="Commun. Biol.">
        <title>The bagworm genome reveals a unique fibroin gene that provides high tensile strength.</title>
        <authorList>
            <person name="Kono N."/>
            <person name="Nakamura H."/>
            <person name="Ohtoshi R."/>
            <person name="Tomita M."/>
            <person name="Numata K."/>
            <person name="Arakawa K."/>
        </authorList>
    </citation>
    <scope>NUCLEOTIDE SEQUENCE [LARGE SCALE GENOMIC DNA]</scope>
</reference>
<sequence>MQKLQATRYGFISQRGTEDAFYDLMTHIYKELNLKKIILMMSLDIEGAFDNAWWPALETQLRAQNCPVNLHGMVRGYLRDRELVVRYAGEQCRKRTSKGCIQGSIAGPTFWNLSLDSLLREIGELVLYVRAFAVDMVLMFSGQLASWIEEDANHALARVHY</sequence>
<accession>A0A4C1UWX6</accession>
<keyword evidence="3" id="KW-1185">Reference proteome</keyword>
<dbReference type="AlphaFoldDB" id="A0A4C1UWX6"/>
<organism evidence="2 3">
    <name type="scientific">Eumeta variegata</name>
    <name type="common">Bagworm moth</name>
    <name type="synonym">Eumeta japonica</name>
    <dbReference type="NCBI Taxonomy" id="151549"/>
    <lineage>
        <taxon>Eukaryota</taxon>
        <taxon>Metazoa</taxon>
        <taxon>Ecdysozoa</taxon>
        <taxon>Arthropoda</taxon>
        <taxon>Hexapoda</taxon>
        <taxon>Insecta</taxon>
        <taxon>Pterygota</taxon>
        <taxon>Neoptera</taxon>
        <taxon>Endopterygota</taxon>
        <taxon>Lepidoptera</taxon>
        <taxon>Glossata</taxon>
        <taxon>Ditrysia</taxon>
        <taxon>Tineoidea</taxon>
        <taxon>Psychidae</taxon>
        <taxon>Oiketicinae</taxon>
        <taxon>Eumeta</taxon>
    </lineage>
</organism>
<evidence type="ECO:0000259" key="1">
    <source>
        <dbReference type="Pfam" id="PF00078"/>
    </source>
</evidence>
<dbReference type="Pfam" id="PF00078">
    <property type="entry name" value="RVT_1"/>
    <property type="match status" value="1"/>
</dbReference>
<dbReference type="PANTHER" id="PTHR19446">
    <property type="entry name" value="REVERSE TRANSCRIPTASES"/>
    <property type="match status" value="1"/>
</dbReference>
<evidence type="ECO:0000313" key="3">
    <source>
        <dbReference type="Proteomes" id="UP000299102"/>
    </source>
</evidence>